<feature type="region of interest" description="Disordered" evidence="7">
    <location>
        <begin position="1206"/>
        <end position="1225"/>
    </location>
</feature>
<dbReference type="InterPro" id="IPR017441">
    <property type="entry name" value="Protein_kinase_ATP_BS"/>
</dbReference>
<keyword evidence="5 6" id="KW-0067">ATP-binding</keyword>
<evidence type="ECO:0000313" key="10">
    <source>
        <dbReference type="EMBL" id="KAI0306449.1"/>
    </source>
</evidence>
<evidence type="ECO:0000256" key="5">
    <source>
        <dbReference type="ARBA" id="ARBA00022840"/>
    </source>
</evidence>
<dbReference type="InterPro" id="IPR050538">
    <property type="entry name" value="MAP_kinase_kinase_kinase"/>
</dbReference>
<dbReference type="Proteomes" id="UP001203297">
    <property type="component" value="Unassembled WGS sequence"/>
</dbReference>
<dbReference type="PROSITE" id="PS50011">
    <property type="entry name" value="PROTEIN_KINASE_DOM"/>
    <property type="match status" value="1"/>
</dbReference>
<feature type="compositionally biased region" description="Polar residues" evidence="7">
    <location>
        <begin position="363"/>
        <end position="384"/>
    </location>
</feature>
<dbReference type="PANTHER" id="PTHR48016">
    <property type="entry name" value="MAP KINASE KINASE KINASE SSK2-RELATED-RELATED"/>
    <property type="match status" value="1"/>
</dbReference>
<dbReference type="Pfam" id="PF14847">
    <property type="entry name" value="Ras_bdg_2"/>
    <property type="match status" value="1"/>
</dbReference>
<dbReference type="InterPro" id="IPR008271">
    <property type="entry name" value="Ser/Thr_kinase_AS"/>
</dbReference>
<feature type="compositionally biased region" description="Pro residues" evidence="7">
    <location>
        <begin position="253"/>
        <end position="273"/>
    </location>
</feature>
<feature type="compositionally biased region" description="Acidic residues" evidence="7">
    <location>
        <begin position="903"/>
        <end position="928"/>
    </location>
</feature>
<feature type="compositionally biased region" description="Polar residues" evidence="7">
    <location>
        <begin position="281"/>
        <end position="291"/>
    </location>
</feature>
<proteinExistence type="inferred from homology"/>
<dbReference type="SMART" id="SM01304">
    <property type="entry name" value="Ras_bdg_2"/>
    <property type="match status" value="1"/>
</dbReference>
<comment type="caution">
    <text evidence="10">The sequence shown here is derived from an EMBL/GenBank/DDBJ whole genome shotgun (WGS) entry which is preliminary data.</text>
</comment>
<dbReference type="PROSITE" id="PS50105">
    <property type="entry name" value="SAM_DOMAIN"/>
    <property type="match status" value="1"/>
</dbReference>
<feature type="compositionally biased region" description="Polar residues" evidence="7">
    <location>
        <begin position="332"/>
        <end position="354"/>
    </location>
</feature>
<organism evidence="10 11">
    <name type="scientific">Multifurca ochricompacta</name>
    <dbReference type="NCBI Taxonomy" id="376703"/>
    <lineage>
        <taxon>Eukaryota</taxon>
        <taxon>Fungi</taxon>
        <taxon>Dikarya</taxon>
        <taxon>Basidiomycota</taxon>
        <taxon>Agaricomycotina</taxon>
        <taxon>Agaricomycetes</taxon>
        <taxon>Russulales</taxon>
        <taxon>Russulaceae</taxon>
        <taxon>Multifurca</taxon>
    </lineage>
</organism>
<keyword evidence="4" id="KW-0418">Kinase</keyword>
<dbReference type="SUPFAM" id="SSF56112">
    <property type="entry name" value="Protein kinase-like (PK-like)"/>
    <property type="match status" value="1"/>
</dbReference>
<dbReference type="EMBL" id="WTXG01000003">
    <property type="protein sequence ID" value="KAI0306449.1"/>
    <property type="molecule type" value="Genomic_DNA"/>
</dbReference>
<sequence>MAAATMASNQLDSLSQSSSQPTSPSALFTSFNQSSRSTSSTMYSARSQGSLPGTPTSSTYNSSILDLPPSMNYADFLRTWSDSHVSTWLTNIKCGHHAATFRASDIRGDVLLDLDQTTLKEIGIVSVGDRLRILNAVKISGIGVPIVASDPLPTPHPVQELSSIRTASATSPTSRLAARRQEHSRPPPLQLGSSANPQPNLPHIIRDNLNNSDSFRPNPVRPLPQPVPTASSSTTPLPTPGSSQSSASRAPLLPLPPVPRGYPPPPPPPPPAPSSVRPANRTLQGKKTPTQFDAPEFTSQPLPPAPTLLTPQSAGTWSGYGLPPDPRAGINNVKSPNRSQSPLPSVPHRTSTRSPVPAVTHVRSLSASGNQASLTPTKSAQRQPGPSHPYAQGLQPLSQAVNVLSPIAESFPQQQTPVQANAPSASPSPPISFAVGRGPFANASASSFNATPSLVDLRRKLVKFMLADEGHSATINVEDCVGGVEVLEKVLKKFGKLGTKNTEEGSDRVGTSDGGLSVDGWCVYLDWGNEASPGRPLTEAQLLSVCHAPPNDPARERGLTLRRVTKSRRPRAVGYVASSQGQAASPTGFLFPSKSPNHDDDVVSSTNNVGTTPKRMKRASTVSVLSGLGVEDPERALESPSSPTQPDNDGRGPASFLKGPSKLRNFFGQRPPSELITTHLPEYFPFTEKKVLERTARHSMFRAGASYGRRDSTISFNPPPSSRFSVSTVGSRKPSSHRGSVYSLAPPIPDKPSQYTESSSGNSTEDPPRVSLSTDDGSSLSLESEDEEIAPNSQNWTSSAHLLPPVNFSLESFSESMGNLTARPLGRRLSSSSSTKRMSYITELRSKRDVSDSASFITVDEITAEVESRRENGDVDSGWTAINAEGDEEHTPSAPVDVPVESVGEDGDDEIDLEGDMSDATDEDDEDETGRSIASGGIKWIKGALIGAGSFGKVYLGMDATNGLLMAVKQVEVPTTASDERKKSMIDALEREIELLKDLQHVNIVQYLYSSSDEEYFNIFLEYVPGGSVAALLRNYGAFEEPLVRNFVRQILEGLDYVHERGIVHRDIKGANVLVDNKGGIKISDFGISKKLEDNLMPGNRLHRPSLQGSVYWMAPEVVKQVAYTKKVDIWGVGCLIVEMLTGEHPWAQLNPMQAIFKLTSNIDRLFSAKPPIPSDISADAQNFLDLCFELDHEIRPPAGDLLGHAWVKKKPSTKGQKSKDTSSS</sequence>
<dbReference type="Pfam" id="PF00536">
    <property type="entry name" value="SAM_1"/>
    <property type="match status" value="1"/>
</dbReference>
<dbReference type="FunFam" id="3.30.200.20:FF:000387">
    <property type="entry name" value="Serine/threonine-protein kinase STE11"/>
    <property type="match status" value="1"/>
</dbReference>
<feature type="region of interest" description="Disordered" evidence="7">
    <location>
        <begin position="146"/>
        <end position="393"/>
    </location>
</feature>
<dbReference type="InterPro" id="IPR013761">
    <property type="entry name" value="SAM/pointed_sf"/>
</dbReference>
<dbReference type="PROSITE" id="PS00108">
    <property type="entry name" value="PROTEIN_KINASE_ST"/>
    <property type="match status" value="1"/>
</dbReference>
<evidence type="ECO:0000256" key="4">
    <source>
        <dbReference type="ARBA" id="ARBA00022777"/>
    </source>
</evidence>
<dbReference type="PROSITE" id="PS00107">
    <property type="entry name" value="PROTEIN_KINASE_ATP"/>
    <property type="match status" value="1"/>
</dbReference>
<keyword evidence="2" id="KW-0808">Transferase</keyword>
<gene>
    <name evidence="10" type="ORF">B0F90DRAFT_1915460</name>
</gene>
<dbReference type="InterPro" id="IPR029458">
    <property type="entry name" value="Ras-bd_By2"/>
</dbReference>
<feature type="region of interest" description="Disordered" evidence="7">
    <location>
        <begin position="570"/>
        <end position="669"/>
    </location>
</feature>
<keyword evidence="11" id="KW-1185">Reference proteome</keyword>
<dbReference type="Gene3D" id="3.10.20.90">
    <property type="entry name" value="Phosphatidylinositol 3-kinase Catalytic Subunit, Chain A, domain 1"/>
    <property type="match status" value="1"/>
</dbReference>
<feature type="compositionally biased region" description="Low complexity" evidence="7">
    <location>
        <begin position="8"/>
        <end position="47"/>
    </location>
</feature>
<evidence type="ECO:0008006" key="12">
    <source>
        <dbReference type="Google" id="ProtNLM"/>
    </source>
</evidence>
<dbReference type="GO" id="GO:0005524">
    <property type="term" value="F:ATP binding"/>
    <property type="evidence" value="ECO:0007669"/>
    <property type="project" value="UniProtKB-UniRule"/>
</dbReference>
<dbReference type="SUPFAM" id="SSF47769">
    <property type="entry name" value="SAM/Pointed domain"/>
    <property type="match status" value="1"/>
</dbReference>
<dbReference type="Gene3D" id="1.10.510.10">
    <property type="entry name" value="Transferase(Phosphotransferase) domain 1"/>
    <property type="match status" value="1"/>
</dbReference>
<evidence type="ECO:0000256" key="1">
    <source>
        <dbReference type="ARBA" id="ARBA00006529"/>
    </source>
</evidence>
<feature type="region of interest" description="Disordered" evidence="7">
    <location>
        <begin position="884"/>
        <end position="932"/>
    </location>
</feature>
<feature type="domain" description="SAM" evidence="9">
    <location>
        <begin position="80"/>
        <end position="138"/>
    </location>
</feature>
<name>A0AAD4QRY3_9AGAM</name>
<dbReference type="FunFam" id="1.10.510.10:FF:000334">
    <property type="entry name" value="Serine/threonine-protein kinase STE11"/>
    <property type="match status" value="1"/>
</dbReference>
<feature type="binding site" evidence="6">
    <location>
        <position position="969"/>
    </location>
    <ligand>
        <name>ATP</name>
        <dbReference type="ChEBI" id="CHEBI:30616"/>
    </ligand>
</feature>
<feature type="region of interest" description="Disordered" evidence="7">
    <location>
        <begin position="1"/>
        <end position="59"/>
    </location>
</feature>
<evidence type="ECO:0000256" key="2">
    <source>
        <dbReference type="ARBA" id="ARBA00022679"/>
    </source>
</evidence>
<feature type="compositionally biased region" description="Polar residues" evidence="7">
    <location>
        <begin position="160"/>
        <end position="174"/>
    </location>
</feature>
<dbReference type="SMART" id="SM00454">
    <property type="entry name" value="SAM"/>
    <property type="match status" value="1"/>
</dbReference>
<dbReference type="GO" id="GO:0004709">
    <property type="term" value="F:MAP kinase kinase kinase activity"/>
    <property type="evidence" value="ECO:0007669"/>
    <property type="project" value="UniProtKB-ARBA"/>
</dbReference>
<dbReference type="Gene3D" id="1.10.150.50">
    <property type="entry name" value="Transcription Factor, Ets-1"/>
    <property type="match status" value="1"/>
</dbReference>
<dbReference type="InterPro" id="IPR001660">
    <property type="entry name" value="SAM"/>
</dbReference>
<comment type="similarity">
    <text evidence="1">Belongs to the protein kinase superfamily. STE Ser/Thr protein kinase family. MAP kinase kinase kinase subfamily.</text>
</comment>
<dbReference type="AlphaFoldDB" id="A0AAD4QRY3"/>
<reference evidence="10" key="1">
    <citation type="journal article" date="2022" name="New Phytol.">
        <title>Evolutionary transition to the ectomycorrhizal habit in the genomes of a hyperdiverse lineage of mushroom-forming fungi.</title>
        <authorList>
            <person name="Looney B."/>
            <person name="Miyauchi S."/>
            <person name="Morin E."/>
            <person name="Drula E."/>
            <person name="Courty P.E."/>
            <person name="Kohler A."/>
            <person name="Kuo A."/>
            <person name="LaButti K."/>
            <person name="Pangilinan J."/>
            <person name="Lipzen A."/>
            <person name="Riley R."/>
            <person name="Andreopoulos W."/>
            <person name="He G."/>
            <person name="Johnson J."/>
            <person name="Nolan M."/>
            <person name="Tritt A."/>
            <person name="Barry K.W."/>
            <person name="Grigoriev I.V."/>
            <person name="Nagy L.G."/>
            <person name="Hibbett D."/>
            <person name="Henrissat B."/>
            <person name="Matheny P.B."/>
            <person name="Labbe J."/>
            <person name="Martin F.M."/>
        </authorList>
    </citation>
    <scope>NUCLEOTIDE SEQUENCE</scope>
    <source>
        <strain evidence="10">BPL690</strain>
    </source>
</reference>
<evidence type="ECO:0000256" key="3">
    <source>
        <dbReference type="ARBA" id="ARBA00022741"/>
    </source>
</evidence>
<feature type="compositionally biased region" description="Polar residues" evidence="7">
    <location>
        <begin position="753"/>
        <end position="765"/>
    </location>
</feature>
<dbReference type="InterPro" id="IPR011009">
    <property type="entry name" value="Kinase-like_dom_sf"/>
</dbReference>
<dbReference type="PANTHER" id="PTHR48016:SF56">
    <property type="entry name" value="MAPKK KINASE"/>
    <property type="match status" value="1"/>
</dbReference>
<evidence type="ECO:0000259" key="8">
    <source>
        <dbReference type="PROSITE" id="PS50011"/>
    </source>
</evidence>
<dbReference type="InterPro" id="IPR000719">
    <property type="entry name" value="Prot_kinase_dom"/>
</dbReference>
<dbReference type="CDD" id="cd09534">
    <property type="entry name" value="SAM_Ste11_fungal"/>
    <property type="match status" value="1"/>
</dbReference>
<protein>
    <recommendedName>
        <fullName evidence="12">Pkinase-domain-containing protein</fullName>
    </recommendedName>
</protein>
<keyword evidence="3 6" id="KW-0547">Nucleotide-binding</keyword>
<evidence type="ECO:0000259" key="9">
    <source>
        <dbReference type="PROSITE" id="PS50105"/>
    </source>
</evidence>
<dbReference type="Pfam" id="PF00069">
    <property type="entry name" value="Pkinase"/>
    <property type="match status" value="1"/>
</dbReference>
<evidence type="ECO:0000313" key="11">
    <source>
        <dbReference type="Proteomes" id="UP001203297"/>
    </source>
</evidence>
<feature type="compositionally biased region" description="Polar residues" evidence="7">
    <location>
        <begin position="48"/>
        <end position="59"/>
    </location>
</feature>
<feature type="compositionally biased region" description="Low complexity" evidence="7">
    <location>
        <begin position="771"/>
        <end position="782"/>
    </location>
</feature>
<evidence type="ECO:0000256" key="6">
    <source>
        <dbReference type="PROSITE-ProRule" id="PRU10141"/>
    </source>
</evidence>
<feature type="compositionally biased region" description="Low complexity" evidence="7">
    <location>
        <begin position="228"/>
        <end position="252"/>
    </location>
</feature>
<feature type="domain" description="Protein kinase" evidence="8">
    <location>
        <begin position="940"/>
        <end position="1208"/>
    </location>
</feature>
<feature type="region of interest" description="Disordered" evidence="7">
    <location>
        <begin position="709"/>
        <end position="798"/>
    </location>
</feature>
<accession>A0AAD4QRY3</accession>
<dbReference type="SMART" id="SM00220">
    <property type="entry name" value="S_TKc"/>
    <property type="match status" value="1"/>
</dbReference>
<evidence type="ECO:0000256" key="7">
    <source>
        <dbReference type="SAM" id="MobiDB-lite"/>
    </source>
</evidence>